<accession>A0A976BI13</accession>
<evidence type="ECO:0000313" key="2">
    <source>
        <dbReference type="Proteomes" id="UP000256862"/>
    </source>
</evidence>
<geneLocation type="plasmid" evidence="2">
    <name>co2235_mp</name>
</geneLocation>
<name>A0A976BI13_9BURK</name>
<organism evidence="1 2">
    <name type="scientific">Cupriavidus oxalaticus</name>
    <dbReference type="NCBI Taxonomy" id="96344"/>
    <lineage>
        <taxon>Bacteria</taxon>
        <taxon>Pseudomonadati</taxon>
        <taxon>Pseudomonadota</taxon>
        <taxon>Betaproteobacteria</taxon>
        <taxon>Burkholderiales</taxon>
        <taxon>Burkholderiaceae</taxon>
        <taxon>Cupriavidus</taxon>
    </lineage>
</organism>
<dbReference type="AlphaFoldDB" id="A0A976BI13"/>
<dbReference type="EMBL" id="OGUS01000139">
    <property type="protein sequence ID" value="SPC20778.1"/>
    <property type="molecule type" value="Genomic_DNA"/>
</dbReference>
<reference evidence="1 2" key="1">
    <citation type="submission" date="2018-01" db="EMBL/GenBank/DDBJ databases">
        <authorList>
            <person name="Clerissi C."/>
        </authorList>
    </citation>
    <scope>NUCLEOTIDE SEQUENCE [LARGE SCALE GENOMIC DNA]</scope>
    <source>
        <strain evidence="1">Cupriavidus oxalaticus LMG 2235</strain>
        <plasmid evidence="2">co2235_mp</plasmid>
    </source>
</reference>
<protein>
    <submittedName>
        <fullName evidence="1">Uncharacterized protein</fullName>
    </submittedName>
</protein>
<proteinExistence type="predicted"/>
<comment type="caution">
    <text evidence="1">The sequence shown here is derived from an EMBL/GenBank/DDBJ whole genome shotgun (WGS) entry which is preliminary data.</text>
</comment>
<sequence length="28" mass="3113">MFSASNFARPRPIVRSVAALHRPAETET</sequence>
<gene>
    <name evidence="1" type="ORF">CO2235_MP40134</name>
</gene>
<evidence type="ECO:0000313" key="1">
    <source>
        <dbReference type="EMBL" id="SPC20778.1"/>
    </source>
</evidence>
<dbReference type="Proteomes" id="UP000256862">
    <property type="component" value="Plasmid CO2235_mp"/>
</dbReference>